<evidence type="ECO:0000313" key="2">
    <source>
        <dbReference type="Proteomes" id="UP001596997"/>
    </source>
</evidence>
<accession>A0ABW3HYI2</accession>
<gene>
    <name evidence="1" type="ORF">ACFQ1O_01145</name>
</gene>
<organism evidence="1 2">
    <name type="scientific">Pseudofulvibacter geojedonensis</name>
    <dbReference type="NCBI Taxonomy" id="1123758"/>
    <lineage>
        <taxon>Bacteria</taxon>
        <taxon>Pseudomonadati</taxon>
        <taxon>Bacteroidota</taxon>
        <taxon>Flavobacteriia</taxon>
        <taxon>Flavobacteriales</taxon>
        <taxon>Flavobacteriaceae</taxon>
        <taxon>Pseudofulvibacter</taxon>
    </lineage>
</organism>
<dbReference type="Proteomes" id="UP001596997">
    <property type="component" value="Unassembled WGS sequence"/>
</dbReference>
<name>A0ABW3HYI2_9FLAO</name>
<sequence length="295" mass="34569">MRKFCIYLLKLLIVIIACLYILDYSYSYVYKNRNPRTKISYLLSQKNKEIDYLFIGSSRVDNGIDPEIITSETGHSALNLGIQGGSVEDYLLMLKLVEFCKIKTKKIFVQIDFSYNSNNYSDIINSMLIPYIDDPFVYSELKRRQPNAWFLRYIPFYKYMVFDYKIGFREFFSTLINKKTRTSMESGYYPLYRNLKREGGLPKTIISKNVAFESIKGLVKKNKWNVVYYTAPICIEATNKNYLTKLEEKIPKLVNLASVFNNKPEYFHDCTHLVDAGAKAFTKIMVDKFIENTDK</sequence>
<proteinExistence type="predicted"/>
<dbReference type="RefSeq" id="WP_377712440.1">
    <property type="nucleotide sequence ID" value="NZ_JBHTJM010000002.1"/>
</dbReference>
<evidence type="ECO:0000313" key="1">
    <source>
        <dbReference type="EMBL" id="MFD0962604.1"/>
    </source>
</evidence>
<dbReference type="SUPFAM" id="SSF52266">
    <property type="entry name" value="SGNH hydrolase"/>
    <property type="match status" value="1"/>
</dbReference>
<reference evidence="2" key="1">
    <citation type="journal article" date="2019" name="Int. J. Syst. Evol. Microbiol.">
        <title>The Global Catalogue of Microorganisms (GCM) 10K type strain sequencing project: providing services to taxonomists for standard genome sequencing and annotation.</title>
        <authorList>
            <consortium name="The Broad Institute Genomics Platform"/>
            <consortium name="The Broad Institute Genome Sequencing Center for Infectious Disease"/>
            <person name="Wu L."/>
            <person name="Ma J."/>
        </authorList>
    </citation>
    <scope>NUCLEOTIDE SEQUENCE [LARGE SCALE GENOMIC DNA]</scope>
    <source>
        <strain evidence="2">CCUG 62114</strain>
    </source>
</reference>
<dbReference type="EMBL" id="JBHTJM010000002">
    <property type="protein sequence ID" value="MFD0962604.1"/>
    <property type="molecule type" value="Genomic_DNA"/>
</dbReference>
<comment type="caution">
    <text evidence="1">The sequence shown here is derived from an EMBL/GenBank/DDBJ whole genome shotgun (WGS) entry which is preliminary data.</text>
</comment>
<keyword evidence="2" id="KW-1185">Reference proteome</keyword>
<protein>
    <recommendedName>
        <fullName evidence="3">DUF1574 domain-containing protein</fullName>
    </recommendedName>
</protein>
<evidence type="ECO:0008006" key="3">
    <source>
        <dbReference type="Google" id="ProtNLM"/>
    </source>
</evidence>